<dbReference type="GO" id="GO:0005524">
    <property type="term" value="F:ATP binding"/>
    <property type="evidence" value="ECO:0007669"/>
    <property type="project" value="UniProtKB-KW"/>
</dbReference>
<comment type="catalytic activity">
    <reaction evidence="1">
        <text>ATP + protein L-histidine = ADP + protein N-phospho-L-histidine.</text>
        <dbReference type="EC" id="2.7.13.3"/>
    </reaction>
</comment>
<dbReference type="Gene3D" id="3.30.565.10">
    <property type="entry name" value="Histidine kinase-like ATPase, C-terminal domain"/>
    <property type="match status" value="1"/>
</dbReference>
<sequence length="395" mass="44947">MIPTSIYSKKSRLKLLIIAVALFIGAATVIYTNVLVAKLSEREQQLIDLYAKGLRYMINAEIDSDNLVFIQEEIIDANRSVPVIQTDENENVIAYKNLDIPEKISEKRKKRLLQREIAKMKAQHKPIEVSYQQEFKNYIFYKDSELLTQLRYYPYVQLTVIACLSVIAYYAFSYSRKAEQNRVWVGLAKETAHQLGTPLSSLMAWYEYLKGSPKFENEPIIDELGKDVKRLEIITERFSNIGSVPVLKDEPLLQVVDNAIGYLRNRVSSKVAINIETEFPPETTAKVNIPLFEWVIENICKNAVDAMEGKGSITLRLVKSNTKGAIALDIQDTGKGIPKTKQEEVFVPGYTTKKRGWGLGLALAKRIIENYHQGRLYVKSSEVGKGTTFRVVLNR</sequence>
<protein>
    <recommendedName>
        <fullName evidence="2">histidine kinase</fullName>
        <ecNumber evidence="2">2.7.13.3</ecNumber>
    </recommendedName>
</protein>
<accession>A0A0P0CH57</accession>
<keyword evidence="9" id="KW-0472">Membrane</keyword>
<feature type="domain" description="Histidine kinase" evidence="10">
    <location>
        <begin position="190"/>
        <end position="395"/>
    </location>
</feature>
<organism evidence="11 12">
    <name type="scientific">Rufibacter tibetensis</name>
    <dbReference type="NCBI Taxonomy" id="512763"/>
    <lineage>
        <taxon>Bacteria</taxon>
        <taxon>Pseudomonadati</taxon>
        <taxon>Bacteroidota</taxon>
        <taxon>Cytophagia</taxon>
        <taxon>Cytophagales</taxon>
        <taxon>Hymenobacteraceae</taxon>
        <taxon>Rufibacter</taxon>
    </lineage>
</organism>
<reference evidence="11 12" key="1">
    <citation type="submission" date="2015-08" db="EMBL/GenBank/DDBJ databases">
        <title>Complete genome sequence of Rufibacter tibetensis strain 1351t, a radiation-resistant bacterium from tibet plateau.</title>
        <authorList>
            <person name="Dai J."/>
        </authorList>
    </citation>
    <scope>NUCLEOTIDE SEQUENCE [LARGE SCALE GENOMIC DNA]</scope>
    <source>
        <strain evidence="11 12">1351</strain>
    </source>
</reference>
<evidence type="ECO:0000256" key="3">
    <source>
        <dbReference type="ARBA" id="ARBA00022553"/>
    </source>
</evidence>
<dbReference type="EC" id="2.7.13.3" evidence="2"/>
<keyword evidence="8" id="KW-0902">Two-component regulatory system</keyword>
<keyword evidence="4" id="KW-0808">Transferase</keyword>
<evidence type="ECO:0000259" key="10">
    <source>
        <dbReference type="PROSITE" id="PS50109"/>
    </source>
</evidence>
<evidence type="ECO:0000256" key="5">
    <source>
        <dbReference type="ARBA" id="ARBA00022741"/>
    </source>
</evidence>
<dbReference type="PRINTS" id="PR00344">
    <property type="entry name" value="BCTRLSENSOR"/>
</dbReference>
<dbReference type="OrthoDB" id="1931120at2"/>
<dbReference type="Pfam" id="PF02518">
    <property type="entry name" value="HATPase_c"/>
    <property type="match status" value="1"/>
</dbReference>
<dbReference type="InterPro" id="IPR004358">
    <property type="entry name" value="Sig_transdc_His_kin-like_C"/>
</dbReference>
<name>A0A0P0CH57_9BACT</name>
<dbReference type="SUPFAM" id="SSF55874">
    <property type="entry name" value="ATPase domain of HSP90 chaperone/DNA topoisomerase II/histidine kinase"/>
    <property type="match status" value="1"/>
</dbReference>
<evidence type="ECO:0000313" key="12">
    <source>
        <dbReference type="Proteomes" id="UP000061382"/>
    </source>
</evidence>
<dbReference type="AlphaFoldDB" id="A0A0P0CH57"/>
<dbReference type="Proteomes" id="UP000061382">
    <property type="component" value="Chromosome"/>
</dbReference>
<keyword evidence="6 11" id="KW-0418">Kinase</keyword>
<dbReference type="PROSITE" id="PS50109">
    <property type="entry name" value="HIS_KIN"/>
    <property type="match status" value="1"/>
</dbReference>
<dbReference type="STRING" id="512763.DC20_07530"/>
<dbReference type="InterPro" id="IPR005467">
    <property type="entry name" value="His_kinase_dom"/>
</dbReference>
<dbReference type="RefSeq" id="WP_062545864.1">
    <property type="nucleotide sequence ID" value="NZ_CP012643.1"/>
</dbReference>
<keyword evidence="7" id="KW-0067">ATP-binding</keyword>
<dbReference type="KEGG" id="rti:DC20_07530"/>
<dbReference type="PANTHER" id="PTHR43065:SF10">
    <property type="entry name" value="PEROXIDE STRESS-ACTIVATED HISTIDINE KINASE MAK3"/>
    <property type="match status" value="1"/>
</dbReference>
<dbReference type="PATRIC" id="fig|512763.3.peg.1659"/>
<keyword evidence="9" id="KW-0812">Transmembrane</keyword>
<evidence type="ECO:0000313" key="11">
    <source>
        <dbReference type="EMBL" id="ALJ01295.1"/>
    </source>
</evidence>
<feature type="transmembrane region" description="Helical" evidence="9">
    <location>
        <begin position="12"/>
        <end position="31"/>
    </location>
</feature>
<dbReference type="InterPro" id="IPR003594">
    <property type="entry name" value="HATPase_dom"/>
</dbReference>
<evidence type="ECO:0000256" key="6">
    <source>
        <dbReference type="ARBA" id="ARBA00022777"/>
    </source>
</evidence>
<evidence type="ECO:0000256" key="9">
    <source>
        <dbReference type="SAM" id="Phobius"/>
    </source>
</evidence>
<evidence type="ECO:0000256" key="1">
    <source>
        <dbReference type="ARBA" id="ARBA00000085"/>
    </source>
</evidence>
<dbReference type="PANTHER" id="PTHR43065">
    <property type="entry name" value="SENSOR HISTIDINE KINASE"/>
    <property type="match status" value="1"/>
</dbReference>
<gene>
    <name evidence="11" type="ORF">DC20_07530</name>
</gene>
<feature type="transmembrane region" description="Helical" evidence="9">
    <location>
        <begin position="152"/>
        <end position="172"/>
    </location>
</feature>
<dbReference type="EMBL" id="CP012643">
    <property type="protein sequence ID" value="ALJ01295.1"/>
    <property type="molecule type" value="Genomic_DNA"/>
</dbReference>
<proteinExistence type="predicted"/>
<evidence type="ECO:0000256" key="2">
    <source>
        <dbReference type="ARBA" id="ARBA00012438"/>
    </source>
</evidence>
<evidence type="ECO:0000256" key="4">
    <source>
        <dbReference type="ARBA" id="ARBA00022679"/>
    </source>
</evidence>
<dbReference type="GO" id="GO:0000160">
    <property type="term" value="P:phosphorelay signal transduction system"/>
    <property type="evidence" value="ECO:0007669"/>
    <property type="project" value="UniProtKB-KW"/>
</dbReference>
<evidence type="ECO:0000256" key="8">
    <source>
        <dbReference type="ARBA" id="ARBA00023012"/>
    </source>
</evidence>
<dbReference type="GO" id="GO:0004673">
    <property type="term" value="F:protein histidine kinase activity"/>
    <property type="evidence" value="ECO:0007669"/>
    <property type="project" value="UniProtKB-EC"/>
</dbReference>
<keyword evidence="3" id="KW-0597">Phosphoprotein</keyword>
<keyword evidence="12" id="KW-1185">Reference proteome</keyword>
<evidence type="ECO:0000256" key="7">
    <source>
        <dbReference type="ARBA" id="ARBA00022840"/>
    </source>
</evidence>
<dbReference type="InterPro" id="IPR036890">
    <property type="entry name" value="HATPase_C_sf"/>
</dbReference>
<dbReference type="SMART" id="SM00387">
    <property type="entry name" value="HATPase_c"/>
    <property type="match status" value="1"/>
</dbReference>
<keyword evidence="5" id="KW-0547">Nucleotide-binding</keyword>
<keyword evidence="9" id="KW-1133">Transmembrane helix</keyword>